<evidence type="ECO:0000313" key="13">
    <source>
        <dbReference type="EMBL" id="TBN55186.1"/>
    </source>
</evidence>
<evidence type="ECO:0000256" key="4">
    <source>
        <dbReference type="ARBA" id="ARBA00022642"/>
    </source>
</evidence>
<evidence type="ECO:0000256" key="5">
    <source>
        <dbReference type="ARBA" id="ARBA00022679"/>
    </source>
</evidence>
<keyword evidence="6 11" id="KW-0548">Nucleotidyltransferase</keyword>
<keyword evidence="9 11" id="KW-0520">NAD</keyword>
<evidence type="ECO:0000256" key="3">
    <source>
        <dbReference type="ARBA" id="ARBA00009014"/>
    </source>
</evidence>
<keyword evidence="7 11" id="KW-0547">Nucleotide-binding</keyword>
<dbReference type="CDD" id="cd02165">
    <property type="entry name" value="NMNAT"/>
    <property type="match status" value="1"/>
</dbReference>
<dbReference type="InterPro" id="IPR014729">
    <property type="entry name" value="Rossmann-like_a/b/a_fold"/>
</dbReference>
<dbReference type="HAMAP" id="MF_00244">
    <property type="entry name" value="NaMN_adenylyltr"/>
    <property type="match status" value="1"/>
</dbReference>
<dbReference type="EMBL" id="SIUB01000001">
    <property type="protein sequence ID" value="TBN55186.1"/>
    <property type="molecule type" value="Genomic_DNA"/>
</dbReference>
<dbReference type="NCBIfam" id="NF000845">
    <property type="entry name" value="PRK00071.2-4"/>
    <property type="match status" value="1"/>
</dbReference>
<evidence type="ECO:0000313" key="14">
    <source>
        <dbReference type="Proteomes" id="UP000291613"/>
    </source>
</evidence>
<comment type="function">
    <text evidence="1 11">Catalyzes the reversible adenylation of nicotinate mononucleotide (NaMN) to nicotinic acid adenine dinucleotide (NaAD).</text>
</comment>
<comment type="similarity">
    <text evidence="3 11">Belongs to the NadD family.</text>
</comment>
<dbReference type="RefSeq" id="WP_131001437.1">
    <property type="nucleotide sequence ID" value="NZ_JBHSZR010000002.1"/>
</dbReference>
<evidence type="ECO:0000256" key="2">
    <source>
        <dbReference type="ARBA" id="ARBA00005019"/>
    </source>
</evidence>
<evidence type="ECO:0000256" key="1">
    <source>
        <dbReference type="ARBA" id="ARBA00002324"/>
    </source>
</evidence>
<dbReference type="Gene3D" id="3.40.50.620">
    <property type="entry name" value="HUPs"/>
    <property type="match status" value="1"/>
</dbReference>
<dbReference type="GO" id="GO:0009435">
    <property type="term" value="P:NAD+ biosynthetic process"/>
    <property type="evidence" value="ECO:0007669"/>
    <property type="project" value="UniProtKB-UniRule"/>
</dbReference>
<dbReference type="InterPro" id="IPR004821">
    <property type="entry name" value="Cyt_trans-like"/>
</dbReference>
<evidence type="ECO:0000256" key="7">
    <source>
        <dbReference type="ARBA" id="ARBA00022741"/>
    </source>
</evidence>
<dbReference type="PANTHER" id="PTHR39321:SF3">
    <property type="entry name" value="PHOSPHOPANTETHEINE ADENYLYLTRANSFERASE"/>
    <property type="match status" value="1"/>
</dbReference>
<comment type="pathway">
    <text evidence="2 11">Cofactor biosynthesis; NAD(+) biosynthesis; deamido-NAD(+) from nicotinate D-ribonucleotide: step 1/1.</text>
</comment>
<dbReference type="EC" id="2.7.7.18" evidence="11"/>
<evidence type="ECO:0000256" key="6">
    <source>
        <dbReference type="ARBA" id="ARBA00022695"/>
    </source>
</evidence>
<dbReference type="AlphaFoldDB" id="A0A4V2JEG4"/>
<evidence type="ECO:0000256" key="8">
    <source>
        <dbReference type="ARBA" id="ARBA00022840"/>
    </source>
</evidence>
<feature type="domain" description="Cytidyltransferase-like" evidence="12">
    <location>
        <begin position="16"/>
        <end position="194"/>
    </location>
</feature>
<dbReference type="UniPathway" id="UPA00253">
    <property type="reaction ID" value="UER00332"/>
</dbReference>
<dbReference type="InterPro" id="IPR005248">
    <property type="entry name" value="NadD/NMNAT"/>
</dbReference>
<evidence type="ECO:0000256" key="11">
    <source>
        <dbReference type="HAMAP-Rule" id="MF_00244"/>
    </source>
</evidence>
<protein>
    <recommendedName>
        <fullName evidence="11">Probable nicotinate-nucleotide adenylyltransferase</fullName>
        <ecNumber evidence="11">2.7.7.18</ecNumber>
    </recommendedName>
    <alternativeName>
        <fullName evidence="11">Deamido-NAD(+) diphosphorylase</fullName>
    </alternativeName>
    <alternativeName>
        <fullName evidence="11">Deamido-NAD(+) pyrophosphorylase</fullName>
    </alternativeName>
    <alternativeName>
        <fullName evidence="11">Nicotinate mononucleotide adenylyltransferase</fullName>
        <shortName evidence="11">NaMN adenylyltransferase</shortName>
    </alternativeName>
</protein>
<keyword evidence="4 11" id="KW-0662">Pyridine nucleotide biosynthesis</keyword>
<dbReference type="PANTHER" id="PTHR39321">
    <property type="entry name" value="NICOTINATE-NUCLEOTIDE ADENYLYLTRANSFERASE-RELATED"/>
    <property type="match status" value="1"/>
</dbReference>
<name>A0A4V2JEG4_9HYPH</name>
<keyword evidence="14" id="KW-1185">Reference proteome</keyword>
<keyword evidence="5 11" id="KW-0808">Transferase</keyword>
<evidence type="ECO:0000256" key="10">
    <source>
        <dbReference type="ARBA" id="ARBA00048721"/>
    </source>
</evidence>
<dbReference type="GO" id="GO:0004515">
    <property type="term" value="F:nicotinate-nucleotide adenylyltransferase activity"/>
    <property type="evidence" value="ECO:0007669"/>
    <property type="project" value="UniProtKB-UniRule"/>
</dbReference>
<sequence length="198" mass="21542">MTVRLPPSTPGMTIGLFGGSFNPAHAGHRHASLLAMRRLRLDRVWWLVTPGNPLKDNSRLPALQARIGAAEKIAAHPRIAVTGFEAAINARYTVETLRWLQAHRPSVRFVWLMGADGLARFHEWGQWRAIAGMIPIAVVDRPGAAFAAFAPAALALADSRIPERDAALLPSLPPPAWTLLHGPLSPLSSTALRRTPKM</sequence>
<organism evidence="13 14">
    <name type="scientific">Hansschlegelia quercus</name>
    <dbReference type="NCBI Taxonomy" id="2528245"/>
    <lineage>
        <taxon>Bacteria</taxon>
        <taxon>Pseudomonadati</taxon>
        <taxon>Pseudomonadota</taxon>
        <taxon>Alphaproteobacteria</taxon>
        <taxon>Hyphomicrobiales</taxon>
        <taxon>Methylopilaceae</taxon>
        <taxon>Hansschlegelia</taxon>
    </lineage>
</organism>
<dbReference type="GO" id="GO:0005524">
    <property type="term" value="F:ATP binding"/>
    <property type="evidence" value="ECO:0007669"/>
    <property type="project" value="UniProtKB-KW"/>
</dbReference>
<dbReference type="Pfam" id="PF01467">
    <property type="entry name" value="CTP_transf_like"/>
    <property type="match status" value="1"/>
</dbReference>
<reference evidence="13 14" key="1">
    <citation type="submission" date="2019-02" db="EMBL/GenBank/DDBJ databases">
        <title>Hansschlegelia quercus sp. nov., a novel methylotrophic bacterium from buds of oak (Quercus robur L.).</title>
        <authorList>
            <person name="Agafonova N.V."/>
            <person name="Kaparullina E.N."/>
            <person name="Grouzdev D.S."/>
            <person name="Doronina N.V."/>
        </authorList>
    </citation>
    <scope>NUCLEOTIDE SEQUENCE [LARGE SCALE GENOMIC DNA]</scope>
    <source>
        <strain evidence="13 14">Dub</strain>
    </source>
</reference>
<evidence type="ECO:0000259" key="12">
    <source>
        <dbReference type="Pfam" id="PF01467"/>
    </source>
</evidence>
<comment type="caution">
    <text evidence="13">The sequence shown here is derived from an EMBL/GenBank/DDBJ whole genome shotgun (WGS) entry which is preliminary data.</text>
</comment>
<dbReference type="OrthoDB" id="5295945at2"/>
<proteinExistence type="inferred from homology"/>
<gene>
    <name evidence="11" type="primary">nadD</name>
    <name evidence="13" type="ORF">EYR15_03350</name>
</gene>
<accession>A0A4V2JEG4</accession>
<dbReference type="Proteomes" id="UP000291613">
    <property type="component" value="Unassembled WGS sequence"/>
</dbReference>
<dbReference type="NCBIfam" id="NF000843">
    <property type="entry name" value="PRK00071.2-2"/>
    <property type="match status" value="1"/>
</dbReference>
<dbReference type="SUPFAM" id="SSF52374">
    <property type="entry name" value="Nucleotidylyl transferase"/>
    <property type="match status" value="1"/>
</dbReference>
<comment type="catalytic activity">
    <reaction evidence="10 11">
        <text>nicotinate beta-D-ribonucleotide + ATP + H(+) = deamido-NAD(+) + diphosphate</text>
        <dbReference type="Rhea" id="RHEA:22860"/>
        <dbReference type="ChEBI" id="CHEBI:15378"/>
        <dbReference type="ChEBI" id="CHEBI:30616"/>
        <dbReference type="ChEBI" id="CHEBI:33019"/>
        <dbReference type="ChEBI" id="CHEBI:57502"/>
        <dbReference type="ChEBI" id="CHEBI:58437"/>
        <dbReference type="EC" id="2.7.7.18"/>
    </reaction>
</comment>
<keyword evidence="8 11" id="KW-0067">ATP-binding</keyword>
<evidence type="ECO:0000256" key="9">
    <source>
        <dbReference type="ARBA" id="ARBA00023027"/>
    </source>
</evidence>